<sequence>MSLTQLFSYKPLNFKFWRMPFLKGGRAAVTRTKKYLEAGRILLNDGVKIIVINHVPGAEISHGCDEFIKWHLPPLQFRNPNVQIITFKNMCPTPFIKIYLEKNEEQVVNCAFRKNSDIYDHLITLLGKTASSESSLVNDLTTKNPSSFGTEFPRQCICELYGQMPCSSNIGKPKLWPKLEYTLPPVDTEWFKNATDTSVTNDG</sequence>
<evidence type="ECO:0000313" key="10">
    <source>
        <dbReference type="WBParaSite" id="SMTH1_56240.1"/>
    </source>
</evidence>
<dbReference type="AlphaFoldDB" id="A0AA85BGW0"/>
<feature type="domain" description="Ribosomal protein/NADH dehydrogenase" evidence="8">
    <location>
        <begin position="59"/>
        <end position="129"/>
    </location>
</feature>
<keyword evidence="4" id="KW-0496">Mitochondrion</keyword>
<dbReference type="GO" id="GO:0005739">
    <property type="term" value="C:mitochondrion"/>
    <property type="evidence" value="ECO:0007669"/>
    <property type="project" value="UniProtKB-SubCell"/>
</dbReference>
<evidence type="ECO:0000313" key="9">
    <source>
        <dbReference type="Proteomes" id="UP000050791"/>
    </source>
</evidence>
<keyword evidence="3" id="KW-0689">Ribosomal protein</keyword>
<dbReference type="InterPro" id="IPR007741">
    <property type="entry name" value="Ribosomal_mL43/mS25/NADH_DH"/>
</dbReference>
<proteinExistence type="inferred from homology"/>
<protein>
    <recommendedName>
        <fullName evidence="6">Small ribosomal subunit protein mS25</fullName>
    </recommendedName>
    <alternativeName>
        <fullName evidence="7">28S ribosomal protein S25, mitochondrial</fullName>
    </alternativeName>
</protein>
<name>A0AA85BGW0_9TREM</name>
<dbReference type="GO" id="GO:1990904">
    <property type="term" value="C:ribonucleoprotein complex"/>
    <property type="evidence" value="ECO:0007669"/>
    <property type="project" value="UniProtKB-KW"/>
</dbReference>
<evidence type="ECO:0000259" key="8">
    <source>
        <dbReference type="SMART" id="SM00916"/>
    </source>
</evidence>
<dbReference type="GO" id="GO:0003735">
    <property type="term" value="F:structural constituent of ribosome"/>
    <property type="evidence" value="ECO:0007669"/>
    <property type="project" value="InterPro"/>
</dbReference>
<dbReference type="Proteomes" id="UP000050791">
    <property type="component" value="Unassembled WGS sequence"/>
</dbReference>
<dbReference type="InterPro" id="IPR040049">
    <property type="entry name" value="Ribosomal_mS25/mL61"/>
</dbReference>
<evidence type="ECO:0000256" key="4">
    <source>
        <dbReference type="ARBA" id="ARBA00023128"/>
    </source>
</evidence>
<dbReference type="SMART" id="SM00916">
    <property type="entry name" value="L51_S25_CI-B8"/>
    <property type="match status" value="1"/>
</dbReference>
<comment type="subcellular location">
    <subcellularLocation>
        <location evidence="1">Mitochondrion</location>
    </subcellularLocation>
</comment>
<evidence type="ECO:0000256" key="7">
    <source>
        <dbReference type="ARBA" id="ARBA00035369"/>
    </source>
</evidence>
<dbReference type="PANTHER" id="PTHR13274">
    <property type="entry name" value="MITOCHONDRIAL RIBOSOMAL PROTEIN S25"/>
    <property type="match status" value="1"/>
</dbReference>
<evidence type="ECO:0000256" key="5">
    <source>
        <dbReference type="ARBA" id="ARBA00023274"/>
    </source>
</evidence>
<dbReference type="GO" id="GO:0005840">
    <property type="term" value="C:ribosome"/>
    <property type="evidence" value="ECO:0007669"/>
    <property type="project" value="UniProtKB-KW"/>
</dbReference>
<evidence type="ECO:0000256" key="1">
    <source>
        <dbReference type="ARBA" id="ARBA00004173"/>
    </source>
</evidence>
<dbReference type="WBParaSite" id="SMTH1_56240.1">
    <property type="protein sequence ID" value="SMTH1_56240.1"/>
    <property type="gene ID" value="SMTH1_56240"/>
</dbReference>
<organism evidence="9 10">
    <name type="scientific">Schistosoma mattheei</name>
    <dbReference type="NCBI Taxonomy" id="31246"/>
    <lineage>
        <taxon>Eukaryota</taxon>
        <taxon>Metazoa</taxon>
        <taxon>Spiralia</taxon>
        <taxon>Lophotrochozoa</taxon>
        <taxon>Platyhelminthes</taxon>
        <taxon>Trematoda</taxon>
        <taxon>Digenea</taxon>
        <taxon>Strigeidida</taxon>
        <taxon>Schistosomatoidea</taxon>
        <taxon>Schistosomatidae</taxon>
        <taxon>Schistosoma</taxon>
    </lineage>
</organism>
<comment type="similarity">
    <text evidence="2">Belongs to the mitochondrion-specific ribosomal protein mS25 family.</text>
</comment>
<reference evidence="10" key="1">
    <citation type="submission" date="2023-11" db="UniProtKB">
        <authorList>
            <consortium name="WormBaseParasite"/>
        </authorList>
    </citation>
    <scope>IDENTIFICATION</scope>
</reference>
<dbReference type="Pfam" id="PF05047">
    <property type="entry name" value="L51_S25_CI-B8"/>
    <property type="match status" value="1"/>
</dbReference>
<keyword evidence="5" id="KW-0687">Ribonucleoprotein</keyword>
<evidence type="ECO:0000256" key="2">
    <source>
        <dbReference type="ARBA" id="ARBA00008046"/>
    </source>
</evidence>
<evidence type="ECO:0000256" key="6">
    <source>
        <dbReference type="ARBA" id="ARBA00035139"/>
    </source>
</evidence>
<dbReference type="SUPFAM" id="SSF52833">
    <property type="entry name" value="Thioredoxin-like"/>
    <property type="match status" value="1"/>
</dbReference>
<evidence type="ECO:0000256" key="3">
    <source>
        <dbReference type="ARBA" id="ARBA00022980"/>
    </source>
</evidence>
<dbReference type="Gene3D" id="3.40.30.10">
    <property type="entry name" value="Glutaredoxin"/>
    <property type="match status" value="1"/>
</dbReference>
<dbReference type="PANTHER" id="PTHR13274:SF2">
    <property type="entry name" value="SMALL RIBOSOMAL SUBUNIT PROTEIN MS25"/>
    <property type="match status" value="1"/>
</dbReference>
<dbReference type="InterPro" id="IPR036249">
    <property type="entry name" value="Thioredoxin-like_sf"/>
</dbReference>
<accession>A0AA85BGW0</accession>